<feature type="compositionally biased region" description="Basic and acidic residues" evidence="1">
    <location>
        <begin position="50"/>
        <end position="65"/>
    </location>
</feature>
<dbReference type="Proteomes" id="UP000663828">
    <property type="component" value="Unassembled WGS sequence"/>
</dbReference>
<dbReference type="EMBL" id="CAJNOR010002550">
    <property type="protein sequence ID" value="CAF1309720.1"/>
    <property type="molecule type" value="Genomic_DNA"/>
</dbReference>
<sequence>TISAIPEKVLRQKLRDLTERTSSAVDDETASAIRERQKFLEAQRKKIIENQRAKHAQELEQEAPHARPQSARRAQQFMKTENEKKQTEEDAQQQQRIPNDEIKKRQALMAKLKREVVEKK</sequence>
<evidence type="ECO:0000256" key="1">
    <source>
        <dbReference type="SAM" id="MobiDB-lite"/>
    </source>
</evidence>
<dbReference type="AlphaFoldDB" id="A0A815E3L9"/>
<organism evidence="2 3">
    <name type="scientific">Adineta ricciae</name>
    <name type="common">Rotifer</name>
    <dbReference type="NCBI Taxonomy" id="249248"/>
    <lineage>
        <taxon>Eukaryota</taxon>
        <taxon>Metazoa</taxon>
        <taxon>Spiralia</taxon>
        <taxon>Gnathifera</taxon>
        <taxon>Rotifera</taxon>
        <taxon>Eurotatoria</taxon>
        <taxon>Bdelloidea</taxon>
        <taxon>Adinetida</taxon>
        <taxon>Adinetidae</taxon>
        <taxon>Adineta</taxon>
    </lineage>
</organism>
<feature type="region of interest" description="Disordered" evidence="1">
    <location>
        <begin position="50"/>
        <end position="104"/>
    </location>
</feature>
<evidence type="ECO:0000313" key="3">
    <source>
        <dbReference type="Proteomes" id="UP000663828"/>
    </source>
</evidence>
<reference evidence="2" key="1">
    <citation type="submission" date="2021-02" db="EMBL/GenBank/DDBJ databases">
        <authorList>
            <person name="Nowell W R."/>
        </authorList>
    </citation>
    <scope>NUCLEOTIDE SEQUENCE</scope>
</reference>
<name>A0A815E3L9_ADIRI</name>
<proteinExistence type="predicted"/>
<protein>
    <submittedName>
        <fullName evidence="2">Uncharacterized protein</fullName>
    </submittedName>
</protein>
<gene>
    <name evidence="2" type="ORF">XAT740_LOCUS29316</name>
</gene>
<evidence type="ECO:0000313" key="2">
    <source>
        <dbReference type="EMBL" id="CAF1309720.1"/>
    </source>
</evidence>
<keyword evidence="3" id="KW-1185">Reference proteome</keyword>
<comment type="caution">
    <text evidence="2">The sequence shown here is derived from an EMBL/GenBank/DDBJ whole genome shotgun (WGS) entry which is preliminary data.</text>
</comment>
<feature type="non-terminal residue" evidence="2">
    <location>
        <position position="1"/>
    </location>
</feature>
<accession>A0A815E3L9</accession>